<proteinExistence type="predicted"/>
<reference evidence="1 2" key="1">
    <citation type="submission" date="2019-06" db="EMBL/GenBank/DDBJ databases">
        <title>Complete genome of Shewanella marisflavi ECSMB14101, a mussel settlement-inducing bacterium isolated from East China Sea.</title>
        <authorList>
            <person name="Yang J."/>
            <person name="Liang X."/>
            <person name="Chang R."/>
            <person name="Peng L."/>
        </authorList>
    </citation>
    <scope>NUCLEOTIDE SEQUENCE [LARGE SCALE GENOMIC DNA]</scope>
    <source>
        <strain evidence="1 2">ECSMB14101</strain>
    </source>
</reference>
<sequence length="286" mass="32149">MSDDNSTSLVNLGELSKPANTLIEKVSSAIGGVFEPWQIKRVAKAEAEAEASLIKAESEIKITDLHRRAMHRFVEEEANRQENMEEITKKSIPHLDDTSNPEDMEDDWLTNFFDKSRIVSDEEMQTIWANVLAGEANTPGSFSRRTVNLLSDLDKRDAELFQTLCKFGWNIGNFTPLVFNSQAPIYNDLGINFSTLSHLDSLGLIQFNSLSGFTRQGLPEKFTLTYCGRLLTLEMKNGQNQLSIGQVLLSQAGRELAQVVRVPGVDGFYDYVKDQWKAHIPSEENT</sequence>
<evidence type="ECO:0000313" key="2">
    <source>
        <dbReference type="Proteomes" id="UP000318758"/>
    </source>
</evidence>
<accession>A0ABX5WNW0</accession>
<name>A0ABX5WNW0_9GAMM</name>
<dbReference type="RefSeq" id="WP_033538499.1">
    <property type="nucleotide sequence ID" value="NZ_CP041153.1"/>
</dbReference>
<organism evidence="1 2">
    <name type="scientific">Shewanella marisflavi</name>
    <dbReference type="NCBI Taxonomy" id="260364"/>
    <lineage>
        <taxon>Bacteria</taxon>
        <taxon>Pseudomonadati</taxon>
        <taxon>Pseudomonadota</taxon>
        <taxon>Gammaproteobacteria</taxon>
        <taxon>Alteromonadales</taxon>
        <taxon>Shewanellaceae</taxon>
        <taxon>Shewanella</taxon>
    </lineage>
</organism>
<evidence type="ECO:0000313" key="1">
    <source>
        <dbReference type="EMBL" id="QDF75949.1"/>
    </source>
</evidence>
<dbReference type="Pfam" id="PF10987">
    <property type="entry name" value="DUF2806"/>
    <property type="match status" value="1"/>
</dbReference>
<protein>
    <submittedName>
        <fullName evidence="1">DUF2806 domain-containing protein</fullName>
    </submittedName>
</protein>
<gene>
    <name evidence="1" type="ORF">FGA12_12775</name>
</gene>
<dbReference type="InterPro" id="IPR021254">
    <property type="entry name" value="DUF2806"/>
</dbReference>
<dbReference type="EMBL" id="CP041153">
    <property type="protein sequence ID" value="QDF75949.1"/>
    <property type="molecule type" value="Genomic_DNA"/>
</dbReference>
<keyword evidence="2" id="KW-1185">Reference proteome</keyword>
<dbReference type="Proteomes" id="UP000318758">
    <property type="component" value="Chromosome"/>
</dbReference>